<dbReference type="HOGENOM" id="CLU_000604_1_2_9"/>
<evidence type="ECO:0000313" key="5">
    <source>
        <dbReference type="EMBL" id="AAO36220.1"/>
    </source>
</evidence>
<dbReference type="PANTHER" id="PTHR42939:SF1">
    <property type="entry name" value="ABC TRANSPORTER ATP-BINDING PROTEIN ALBC-RELATED"/>
    <property type="match status" value="1"/>
</dbReference>
<dbReference type="PROSITE" id="PS50893">
    <property type="entry name" value="ABC_TRANSPORTER_2"/>
    <property type="match status" value="1"/>
</dbReference>
<sequence length="296" mass="34584">MNTMELAVKVERINKIFNKKKVLDNLSLEIEKDKIYGLVGKNGAGKTTLLKIISCYYIKSSGDIEVFGEEPFENEKILSQICFTSSDRILPSYLKIGEILNILKEFYPSWDEEFRKELIKKFQLDENKVFDELSKGMKAMVNLIIGLASRAPLTIYDEPYSGLDPVYRELFYKILLEDYERYPRTIIFSTHYLDEVSRLFEKLIIMDRGRVLLNEEMDSLREKSFYIKGERNTIEEIENNLNVINSEVYGNSKILWVFQEIPNVLKEKITEKNLSIEPLGIQKLFVGLSLKDIQDR</sequence>
<evidence type="ECO:0000256" key="1">
    <source>
        <dbReference type="ARBA" id="ARBA00022448"/>
    </source>
</evidence>
<accession>Q893X2</accession>
<proteinExistence type="predicted"/>
<protein>
    <submittedName>
        <fullName evidence="5">ABC transporter ATP-binding protein</fullName>
    </submittedName>
</protein>
<keyword evidence="6" id="KW-1185">Reference proteome</keyword>
<keyword evidence="3 5" id="KW-0067">ATP-binding</keyword>
<dbReference type="SMART" id="SM00382">
    <property type="entry name" value="AAA"/>
    <property type="match status" value="1"/>
</dbReference>
<keyword evidence="2" id="KW-0547">Nucleotide-binding</keyword>
<feature type="domain" description="ABC transporter" evidence="4">
    <location>
        <begin position="8"/>
        <end position="233"/>
    </location>
</feature>
<dbReference type="GO" id="GO:0016887">
    <property type="term" value="F:ATP hydrolysis activity"/>
    <property type="evidence" value="ECO:0007669"/>
    <property type="project" value="InterPro"/>
</dbReference>
<dbReference type="InterPro" id="IPR017871">
    <property type="entry name" value="ABC_transporter-like_CS"/>
</dbReference>
<evidence type="ECO:0000256" key="2">
    <source>
        <dbReference type="ARBA" id="ARBA00022741"/>
    </source>
</evidence>
<dbReference type="CDD" id="cd03230">
    <property type="entry name" value="ABC_DR_subfamily_A"/>
    <property type="match status" value="1"/>
</dbReference>
<dbReference type="Proteomes" id="UP000001412">
    <property type="component" value="Chromosome"/>
</dbReference>
<dbReference type="InterPro" id="IPR003439">
    <property type="entry name" value="ABC_transporter-like_ATP-bd"/>
</dbReference>
<dbReference type="GO" id="GO:0005524">
    <property type="term" value="F:ATP binding"/>
    <property type="evidence" value="ECO:0007669"/>
    <property type="project" value="UniProtKB-KW"/>
</dbReference>
<dbReference type="Pfam" id="PF00005">
    <property type="entry name" value="ABC_tran"/>
    <property type="match status" value="1"/>
</dbReference>
<evidence type="ECO:0000259" key="4">
    <source>
        <dbReference type="PROSITE" id="PS50893"/>
    </source>
</evidence>
<dbReference type="AlphaFoldDB" id="Q893X2"/>
<dbReference type="SUPFAM" id="SSF52540">
    <property type="entry name" value="P-loop containing nucleoside triphosphate hydrolases"/>
    <property type="match status" value="1"/>
</dbReference>
<gene>
    <name evidence="5" type="ordered locus">CTC_01685</name>
</gene>
<evidence type="ECO:0000313" key="6">
    <source>
        <dbReference type="Proteomes" id="UP000001412"/>
    </source>
</evidence>
<keyword evidence="1" id="KW-0813">Transport</keyword>
<reference evidence="5 6" key="1">
    <citation type="journal article" date="2003" name="Proc. Natl. Acad. Sci. U.S.A.">
        <title>The genome sequence of Clostridium tetani, the causative agent of tetanus disease.</title>
        <authorList>
            <person name="Brueggemann H."/>
            <person name="Baumer S."/>
            <person name="Fricke W.F."/>
            <person name="Wiezer A."/>
            <person name="Liesegang H."/>
            <person name="Decker I."/>
            <person name="Herzberg C."/>
            <person name="Martinez-Arias R."/>
            <person name="Merkl R."/>
            <person name="Henne A."/>
            <person name="Gottschalk G."/>
        </authorList>
    </citation>
    <scope>NUCLEOTIDE SEQUENCE [LARGE SCALE GENOMIC DNA]</scope>
    <source>
        <strain evidence="6">Massachusetts / E88</strain>
    </source>
</reference>
<dbReference type="InterPro" id="IPR003593">
    <property type="entry name" value="AAA+_ATPase"/>
</dbReference>
<dbReference type="EMBL" id="AE015927">
    <property type="protein sequence ID" value="AAO36220.1"/>
    <property type="molecule type" value="Genomic_DNA"/>
</dbReference>
<evidence type="ECO:0000256" key="3">
    <source>
        <dbReference type="ARBA" id="ARBA00022840"/>
    </source>
</evidence>
<organism evidence="5 6">
    <name type="scientific">Clostridium tetani (strain Massachusetts / E88)</name>
    <dbReference type="NCBI Taxonomy" id="212717"/>
    <lineage>
        <taxon>Bacteria</taxon>
        <taxon>Bacillati</taxon>
        <taxon>Bacillota</taxon>
        <taxon>Clostridia</taxon>
        <taxon>Eubacteriales</taxon>
        <taxon>Clostridiaceae</taxon>
        <taxon>Clostridium</taxon>
    </lineage>
</organism>
<dbReference type="PANTHER" id="PTHR42939">
    <property type="entry name" value="ABC TRANSPORTER ATP-BINDING PROTEIN ALBC-RELATED"/>
    <property type="match status" value="1"/>
</dbReference>
<name>Q893X2_CLOTE</name>
<dbReference type="KEGG" id="ctc:CTC_01685"/>
<dbReference type="STRING" id="212717.CTC_01685"/>
<dbReference type="Gene3D" id="3.40.50.300">
    <property type="entry name" value="P-loop containing nucleotide triphosphate hydrolases"/>
    <property type="match status" value="1"/>
</dbReference>
<dbReference type="InterPro" id="IPR027417">
    <property type="entry name" value="P-loop_NTPase"/>
</dbReference>
<dbReference type="PROSITE" id="PS00211">
    <property type="entry name" value="ABC_TRANSPORTER_1"/>
    <property type="match status" value="1"/>
</dbReference>
<dbReference type="InterPro" id="IPR051782">
    <property type="entry name" value="ABC_Transporter_VariousFunc"/>
</dbReference>